<dbReference type="InterPro" id="IPR003594">
    <property type="entry name" value="HATPase_dom"/>
</dbReference>
<feature type="domain" description="PPM-type phosphatase" evidence="10">
    <location>
        <begin position="343"/>
        <end position="559"/>
    </location>
</feature>
<evidence type="ECO:0000256" key="5">
    <source>
        <dbReference type="ARBA" id="ARBA00022777"/>
    </source>
</evidence>
<evidence type="ECO:0000256" key="3">
    <source>
        <dbReference type="ARBA" id="ARBA00022553"/>
    </source>
</evidence>
<evidence type="ECO:0000256" key="7">
    <source>
        <dbReference type="ARBA" id="ARBA00023136"/>
    </source>
</evidence>
<keyword evidence="12" id="KW-1185">Reference proteome</keyword>
<keyword evidence="2" id="KW-1003">Cell membrane</keyword>
<evidence type="ECO:0000256" key="2">
    <source>
        <dbReference type="ARBA" id="ARBA00022475"/>
    </source>
</evidence>
<keyword evidence="7 8" id="KW-0472">Membrane</keyword>
<dbReference type="InterPro" id="IPR001932">
    <property type="entry name" value="PPM-type_phosphatase-like_dom"/>
</dbReference>
<dbReference type="Gene3D" id="3.60.40.10">
    <property type="entry name" value="PPM-type phosphatase domain"/>
    <property type="match status" value="1"/>
</dbReference>
<evidence type="ECO:0000256" key="4">
    <source>
        <dbReference type="ARBA" id="ARBA00022679"/>
    </source>
</evidence>
<dbReference type="Pfam" id="PF07228">
    <property type="entry name" value="SpoIIE"/>
    <property type="match status" value="1"/>
</dbReference>
<dbReference type="CDD" id="cd16936">
    <property type="entry name" value="HATPase_RsbW-like"/>
    <property type="match status" value="1"/>
</dbReference>
<feature type="domain" description="HAMP" evidence="9">
    <location>
        <begin position="266"/>
        <end position="320"/>
    </location>
</feature>
<dbReference type="InterPro" id="IPR036457">
    <property type="entry name" value="PPM-type-like_dom_sf"/>
</dbReference>
<gene>
    <name evidence="11" type="ORF">L1F29_31480</name>
</gene>
<keyword evidence="4" id="KW-0808">Transferase</keyword>
<dbReference type="Proteomes" id="UP001057877">
    <property type="component" value="Chromosome"/>
</dbReference>
<evidence type="ECO:0000259" key="9">
    <source>
        <dbReference type="PROSITE" id="PS50885"/>
    </source>
</evidence>
<evidence type="ECO:0000256" key="1">
    <source>
        <dbReference type="ARBA" id="ARBA00004651"/>
    </source>
</evidence>
<protein>
    <submittedName>
        <fullName evidence="11">SpoIIE family protein phosphatase</fullName>
    </submittedName>
</protein>
<evidence type="ECO:0000256" key="8">
    <source>
        <dbReference type="SAM" id="Phobius"/>
    </source>
</evidence>
<evidence type="ECO:0000259" key="10">
    <source>
        <dbReference type="PROSITE" id="PS51746"/>
    </source>
</evidence>
<proteinExistence type="predicted"/>
<dbReference type="SUPFAM" id="SSF81606">
    <property type="entry name" value="PP2C-like"/>
    <property type="match status" value="1"/>
</dbReference>
<dbReference type="PANTHER" id="PTHR43156:SF2">
    <property type="entry name" value="STAGE II SPORULATION PROTEIN E"/>
    <property type="match status" value="1"/>
</dbReference>
<keyword evidence="3" id="KW-0597">Phosphoprotein</keyword>
<keyword evidence="6" id="KW-0378">Hydrolase</keyword>
<sequence length="726" mass="80183">MVQGEPITGGYSHDLQDPQVSYDKAAPTSAQLRFRLFGVYMFSLLAGIIIIVSEHMLVMDIPFQQILTLSLPAMLIGAVVLSALLTALSIWRLRPVFRIRSVEPADDGASDESAKALNRLLAHPCELLVAMIVFGLVYTSLFHWKETAFRNDTLPSIDWTVLVGSIAREISLSLTIGIFIFTSIRRLLLPLVLRFQPQSGQWGGRGSIVSPLIITYSSTFLIAVLNLFQLAVLADSSGEPQSPMLIGGVGLFYFILGVSLIGYISLQFRKELRTLVRNIQQLGGGGRKLGSRMPVVSYDEAGELASAFNELQTRIDREYESLERELKLAYNVQQKLLPPGDLTIGSYRIAARCQPYRNVGGDFFDVLMLGPSRFAIMIGDVSGKGVPAALLMSALLLLFRAEIRRNGNPAEVLARMNRQLCEAMGDDGAVTLGVGVIDTTSDTVRYASAGHLSPYIVSPNGSIVTVDCSSLPIGFDAEVVYQETQLQLNPGDRFVLYTDGIIESMDEGGHMYGFDGLEEEISSWKPCDDLPQLVDGWLARMDAHSTAGKDDRTIVVLELVQAYRSQTVQREAISGGHLSELLPSSFFSQEWLLRSRMGSERGVAEQIGSFITKFWPETNLHEDVQSAVAEAIMNAMEHGNKLDPMAQVTVQAQIGSLLAVIRVYDEGGGYFPHVSRDEKEMAKKRESDDPRGWGLVIIDSLSDYWATGRDERGFYMELYFMRITNT</sequence>
<dbReference type="Pfam" id="PF13581">
    <property type="entry name" value="HATPase_c_2"/>
    <property type="match status" value="1"/>
</dbReference>
<accession>A0ABY5S7F9</accession>
<dbReference type="InterPro" id="IPR052016">
    <property type="entry name" value="Bact_Sigma-Reg"/>
</dbReference>
<dbReference type="EMBL" id="CP091430">
    <property type="protein sequence ID" value="UVI29856.1"/>
    <property type="molecule type" value="Genomic_DNA"/>
</dbReference>
<dbReference type="CDD" id="cd06225">
    <property type="entry name" value="HAMP"/>
    <property type="match status" value="1"/>
</dbReference>
<dbReference type="InterPro" id="IPR003660">
    <property type="entry name" value="HAMP_dom"/>
</dbReference>
<organism evidence="11 12">
    <name type="scientific">Paenibacillus spongiae</name>
    <dbReference type="NCBI Taxonomy" id="2909671"/>
    <lineage>
        <taxon>Bacteria</taxon>
        <taxon>Bacillati</taxon>
        <taxon>Bacillota</taxon>
        <taxon>Bacilli</taxon>
        <taxon>Bacillales</taxon>
        <taxon>Paenibacillaceae</taxon>
        <taxon>Paenibacillus</taxon>
    </lineage>
</organism>
<evidence type="ECO:0000313" key="11">
    <source>
        <dbReference type="EMBL" id="UVI29856.1"/>
    </source>
</evidence>
<dbReference type="InterPro" id="IPR036890">
    <property type="entry name" value="HATPase_C_sf"/>
</dbReference>
<dbReference type="PROSITE" id="PS51746">
    <property type="entry name" value="PPM_2"/>
    <property type="match status" value="1"/>
</dbReference>
<keyword evidence="8" id="KW-1133">Transmembrane helix</keyword>
<evidence type="ECO:0000256" key="6">
    <source>
        <dbReference type="ARBA" id="ARBA00022801"/>
    </source>
</evidence>
<feature type="transmembrane region" description="Helical" evidence="8">
    <location>
        <begin position="34"/>
        <end position="53"/>
    </location>
</feature>
<feature type="transmembrane region" description="Helical" evidence="8">
    <location>
        <begin position="244"/>
        <end position="266"/>
    </location>
</feature>
<keyword evidence="5" id="KW-0418">Kinase</keyword>
<dbReference type="SUPFAM" id="SSF55874">
    <property type="entry name" value="ATPase domain of HSP90 chaperone/DNA topoisomerase II/histidine kinase"/>
    <property type="match status" value="1"/>
</dbReference>
<dbReference type="Gene3D" id="3.30.565.10">
    <property type="entry name" value="Histidine kinase-like ATPase, C-terminal domain"/>
    <property type="match status" value="1"/>
</dbReference>
<feature type="transmembrane region" description="Helical" evidence="8">
    <location>
        <begin position="374"/>
        <end position="399"/>
    </location>
</feature>
<dbReference type="PANTHER" id="PTHR43156">
    <property type="entry name" value="STAGE II SPORULATION PROTEIN E-RELATED"/>
    <property type="match status" value="1"/>
</dbReference>
<dbReference type="Gene3D" id="6.10.340.10">
    <property type="match status" value="1"/>
</dbReference>
<evidence type="ECO:0000313" key="12">
    <source>
        <dbReference type="Proteomes" id="UP001057877"/>
    </source>
</evidence>
<feature type="transmembrane region" description="Helical" evidence="8">
    <location>
        <begin position="208"/>
        <end position="232"/>
    </location>
</feature>
<keyword evidence="8" id="KW-0812">Transmembrane</keyword>
<comment type="subcellular location">
    <subcellularLocation>
        <location evidence="1">Cell membrane</location>
        <topology evidence="1">Multi-pass membrane protein</topology>
    </subcellularLocation>
</comment>
<feature type="transmembrane region" description="Helical" evidence="8">
    <location>
        <begin position="73"/>
        <end position="91"/>
    </location>
</feature>
<feature type="transmembrane region" description="Helical" evidence="8">
    <location>
        <begin position="125"/>
        <end position="144"/>
    </location>
</feature>
<dbReference type="PROSITE" id="PS50885">
    <property type="entry name" value="HAMP"/>
    <property type="match status" value="1"/>
</dbReference>
<dbReference type="RefSeq" id="WP_258385928.1">
    <property type="nucleotide sequence ID" value="NZ_CP091430.1"/>
</dbReference>
<name>A0ABY5S7F9_9BACL</name>
<reference evidence="11" key="1">
    <citation type="submission" date="2022-01" db="EMBL/GenBank/DDBJ databases">
        <title>Paenibacillus spongiae sp. nov., isolated from marine sponge.</title>
        <authorList>
            <person name="Li Z."/>
            <person name="Zhang M."/>
        </authorList>
    </citation>
    <scope>NUCLEOTIDE SEQUENCE</scope>
    <source>
        <strain evidence="11">PHS-Z3</strain>
    </source>
</reference>
<dbReference type="SMART" id="SM00331">
    <property type="entry name" value="PP2C_SIG"/>
    <property type="match status" value="1"/>
</dbReference>
<feature type="transmembrane region" description="Helical" evidence="8">
    <location>
        <begin position="170"/>
        <end position="188"/>
    </location>
</feature>